<dbReference type="RefSeq" id="WP_369344079.1">
    <property type="nucleotide sequence ID" value="NZ_CP129674.1"/>
</dbReference>
<accession>A0AB39U6Q9</accession>
<dbReference type="AlphaFoldDB" id="A0AB39U6Q9"/>
<dbReference type="KEGG" id="baqk:QN215_09655"/>
<name>A0AB39U6Q9_9BIFI</name>
<protein>
    <submittedName>
        <fullName evidence="1">Uncharacterized protein</fullName>
    </submittedName>
</protein>
<proteinExistence type="predicted"/>
<dbReference type="EMBL" id="CP129674">
    <property type="protein sequence ID" value="XDS44503.1"/>
    <property type="molecule type" value="Genomic_DNA"/>
</dbReference>
<gene>
    <name evidence="1" type="ORF">QN215_09655</name>
</gene>
<organism evidence="1">
    <name type="scientific">Bifidobacterium aquikefiricola</name>
    <dbReference type="NCBI Taxonomy" id="3059038"/>
    <lineage>
        <taxon>Bacteria</taxon>
        <taxon>Bacillati</taxon>
        <taxon>Actinomycetota</taxon>
        <taxon>Actinomycetes</taxon>
        <taxon>Bifidobacteriales</taxon>
        <taxon>Bifidobacteriaceae</taxon>
        <taxon>Bifidobacterium</taxon>
    </lineage>
</organism>
<reference evidence="1" key="1">
    <citation type="submission" date="2023-07" db="EMBL/GenBank/DDBJ databases">
        <title>Bifidobacterium aquikefiriaerophilum sp. nov. and Bifidobacterium eccum sp. nov., isolated from water kefir.</title>
        <authorList>
            <person name="Breselge S."/>
            <person name="Bellassi P."/>
            <person name="Barcenilla C."/>
            <person name="Alvarez-Ordonez A."/>
            <person name="Morelli L."/>
            <person name="Cotter P.D."/>
        </authorList>
    </citation>
    <scope>NUCLEOTIDE SEQUENCE</scope>
    <source>
        <strain evidence="1">WK041_4_12</strain>
    </source>
</reference>
<evidence type="ECO:0000313" key="1">
    <source>
        <dbReference type="EMBL" id="XDS44503.1"/>
    </source>
</evidence>
<sequence length="123" mass="13571">MGNKVTIAGRMLQIEPQGLDRVWSFKTKLVIPIEHIVGATEDPGILDETKGLRAPGLHVPGKWAGVFSKNGERTFWNVARPECPVVIQLRGEQYERLVLGVENSRDLVDRSNAAKPIIPAMSS</sequence>